<accession>A0A8J5XF35</accession>
<name>A0A8J5XF35_DIALT</name>
<proteinExistence type="inferred from homology"/>
<sequence length="216" mass="22479">MQALAAASRRSPLVVGSLTAFGVVSAGDVAVQLLREPSVDLSRSMVPATYSGALAPAYIVWWKWLDVRFPGAGLGPAMRKAMVNQLVTSLPSNVGYMAWCTLWLGGATSRERAGERLAERMRTELPSIIVAAFSFWMPMNALNFACVPIPSRVLFMSLANCAWAGWLSNAVNSPTTRATIAPAAAAGPQVLGVGALESVAEAAAGRADAALGGCAA</sequence>
<evidence type="ECO:0000256" key="2">
    <source>
        <dbReference type="ARBA" id="ARBA00006824"/>
    </source>
</evidence>
<evidence type="ECO:0000256" key="6">
    <source>
        <dbReference type="RuleBase" id="RU363053"/>
    </source>
</evidence>
<dbReference type="OrthoDB" id="430207at2759"/>
<dbReference type="Pfam" id="PF04117">
    <property type="entry name" value="Mpv17_PMP22"/>
    <property type="match status" value="1"/>
</dbReference>
<dbReference type="GO" id="GO:0005737">
    <property type="term" value="C:cytoplasm"/>
    <property type="evidence" value="ECO:0007669"/>
    <property type="project" value="TreeGrafter"/>
</dbReference>
<protein>
    <submittedName>
        <fullName evidence="7">Uncharacterized protein</fullName>
    </submittedName>
</protein>
<evidence type="ECO:0000256" key="1">
    <source>
        <dbReference type="ARBA" id="ARBA00004141"/>
    </source>
</evidence>
<comment type="caution">
    <text evidence="7">The sequence shown here is derived from an EMBL/GenBank/DDBJ whole genome shotgun (WGS) entry which is preliminary data.</text>
</comment>
<dbReference type="EMBL" id="JAGTXO010000024">
    <property type="protein sequence ID" value="KAG8461730.1"/>
    <property type="molecule type" value="Genomic_DNA"/>
</dbReference>
<keyword evidence="3 6" id="KW-0812">Transmembrane</keyword>
<feature type="transmembrane region" description="Helical" evidence="6">
    <location>
        <begin position="45"/>
        <end position="65"/>
    </location>
</feature>
<dbReference type="GO" id="GO:0016020">
    <property type="term" value="C:membrane"/>
    <property type="evidence" value="ECO:0007669"/>
    <property type="project" value="UniProtKB-SubCell"/>
</dbReference>
<keyword evidence="5 6" id="KW-0472">Membrane</keyword>
<dbReference type="PANTHER" id="PTHR11266">
    <property type="entry name" value="PEROXISOMAL MEMBRANE PROTEIN 2, PXMP2 MPV17"/>
    <property type="match status" value="1"/>
</dbReference>
<dbReference type="AlphaFoldDB" id="A0A8J5XF35"/>
<comment type="subcellular location">
    <subcellularLocation>
        <location evidence="1">Membrane</location>
        <topology evidence="1">Multi-pass membrane protein</topology>
    </subcellularLocation>
</comment>
<feature type="transmembrane region" description="Helical" evidence="6">
    <location>
        <begin position="125"/>
        <end position="147"/>
    </location>
</feature>
<comment type="similarity">
    <text evidence="2 6">Belongs to the peroxisomal membrane protein PXMP2/4 family.</text>
</comment>
<keyword evidence="4 6" id="KW-1133">Transmembrane helix</keyword>
<gene>
    <name evidence="7" type="ORF">KFE25_001348</name>
</gene>
<dbReference type="Proteomes" id="UP000751190">
    <property type="component" value="Unassembled WGS sequence"/>
</dbReference>
<feature type="transmembrane region" description="Helical" evidence="6">
    <location>
        <begin position="86"/>
        <end position="105"/>
    </location>
</feature>
<evidence type="ECO:0000256" key="3">
    <source>
        <dbReference type="ARBA" id="ARBA00022692"/>
    </source>
</evidence>
<evidence type="ECO:0000256" key="5">
    <source>
        <dbReference type="ARBA" id="ARBA00023136"/>
    </source>
</evidence>
<reference evidence="7" key="1">
    <citation type="submission" date="2021-05" db="EMBL/GenBank/DDBJ databases">
        <title>The genome of the haptophyte Pavlova lutheri (Diacronema luteri, Pavlovales) - a model for lipid biosynthesis in eukaryotic algae.</title>
        <authorList>
            <person name="Hulatt C.J."/>
            <person name="Posewitz M.C."/>
        </authorList>
    </citation>
    <scope>NUCLEOTIDE SEQUENCE</scope>
    <source>
        <strain evidence="7">NIVA-4/92</strain>
    </source>
</reference>
<organism evidence="7 8">
    <name type="scientific">Diacronema lutheri</name>
    <name type="common">Unicellular marine alga</name>
    <name type="synonym">Monochrysis lutheri</name>
    <dbReference type="NCBI Taxonomy" id="2081491"/>
    <lineage>
        <taxon>Eukaryota</taxon>
        <taxon>Haptista</taxon>
        <taxon>Haptophyta</taxon>
        <taxon>Pavlovophyceae</taxon>
        <taxon>Pavlovales</taxon>
        <taxon>Pavlovaceae</taxon>
        <taxon>Diacronema</taxon>
    </lineage>
</organism>
<evidence type="ECO:0000313" key="7">
    <source>
        <dbReference type="EMBL" id="KAG8461730.1"/>
    </source>
</evidence>
<evidence type="ECO:0000256" key="4">
    <source>
        <dbReference type="ARBA" id="ARBA00022989"/>
    </source>
</evidence>
<evidence type="ECO:0000313" key="8">
    <source>
        <dbReference type="Proteomes" id="UP000751190"/>
    </source>
</evidence>
<dbReference type="InterPro" id="IPR007248">
    <property type="entry name" value="Mpv17_PMP22"/>
</dbReference>
<dbReference type="PANTHER" id="PTHR11266:SF17">
    <property type="entry name" value="PROTEIN MPV17"/>
    <property type="match status" value="1"/>
</dbReference>
<keyword evidence="8" id="KW-1185">Reference proteome</keyword>